<evidence type="ECO:0000313" key="2">
    <source>
        <dbReference type="Proteomes" id="UP001182171"/>
    </source>
</evidence>
<dbReference type="Proteomes" id="UP001182171">
    <property type="component" value="Segment"/>
</dbReference>
<dbReference type="EMBL" id="OQ921331">
    <property type="protein sequence ID" value="WMX18775.1"/>
    <property type="molecule type" value="Genomic_DNA"/>
</dbReference>
<organism evidence="1 2">
    <name type="scientific">Escherichia phage vB_EcoP_PAS7</name>
    <dbReference type="NCBI Taxonomy" id="3053875"/>
    <lineage>
        <taxon>Viruses</taxon>
        <taxon>Duplodnaviria</taxon>
        <taxon>Heunggongvirae</taxon>
        <taxon>Uroviricota</taxon>
        <taxon>Caudoviricetes</taxon>
        <taxon>Autographivirales</taxon>
        <taxon>Autoscriptoviridae</taxon>
        <taxon>Slopekvirinae</taxon>
        <taxon>Cepavirus</taxon>
        <taxon>Cepavirus PAS7</taxon>
    </lineage>
</organism>
<keyword evidence="2" id="KW-1185">Reference proteome</keyword>
<accession>A0AA51Z2R3</accession>
<protein>
    <submittedName>
        <fullName evidence="1">Uncharacterized protein</fullName>
    </submittedName>
</protein>
<sequence length="56" mass="6102">MNIQSMNFPVIIKDGKSVITFTSKEEGTYESGTACMSSLEDMIVRVQVGKASIVTE</sequence>
<name>A0AA51Z2R3_9CAUD</name>
<proteinExistence type="predicted"/>
<evidence type="ECO:0000313" key="1">
    <source>
        <dbReference type="EMBL" id="WMX18775.1"/>
    </source>
</evidence>
<reference evidence="1" key="1">
    <citation type="submission" date="2023-05" db="EMBL/GenBank/DDBJ databases">
        <title>Complete genome sequence of three non-O157 smooth Escherichia coli infecting phages.</title>
        <authorList>
            <person name="Pas C."/>
            <person name="Briers Y."/>
            <person name="Fieseler L."/>
        </authorList>
    </citation>
    <scope>NUCLEOTIDE SEQUENCE</scope>
</reference>